<dbReference type="Proteomes" id="UP000317243">
    <property type="component" value="Unassembled WGS sequence"/>
</dbReference>
<gene>
    <name evidence="4" type="ORF">KOR42_14080</name>
</gene>
<dbReference type="GO" id="GO:0005737">
    <property type="term" value="C:cytoplasm"/>
    <property type="evidence" value="ECO:0007669"/>
    <property type="project" value="TreeGrafter"/>
</dbReference>
<dbReference type="InterPro" id="IPR029055">
    <property type="entry name" value="Ntn_hydrolases_N"/>
</dbReference>
<dbReference type="EC" id="3.5.1.26" evidence="4"/>
<dbReference type="AlphaFoldDB" id="A0A5C5X5X8"/>
<sequence>MSEITVISSKNGLEATRHAYQALISGSEALSAVVEGVTLVEDDPADMTVGYGGLPNSNGDVELDAAAMHGPTHRVGGVAGLKGYRHAARLAKLVLEQTKHALLVGEGAAEFARANGFREENLLTETARQIWLYWKQTNSTREDWVPPPWDTLPPEVQKFFAKMRPGAESSQNAYQRSEAVDRPTGTIHCSCIDAQGDLSCVTTTSGLAFKLPGRVGDSAIPGAGLYVDNEVGSCGSTGRGEENVRNCSSFAVVEMMRSGLSPAEAGMEAMKRIAGHVSESYFLGNDGRPNFGLKFYILAKSGEYAGVSMWGPTQFAVTDSQGTRYEECQFLYSKP</sequence>
<evidence type="ECO:0000256" key="2">
    <source>
        <dbReference type="PIRSR" id="PIRSR600246-2"/>
    </source>
</evidence>
<dbReference type="InterPro" id="IPR000246">
    <property type="entry name" value="Peptidase_T2"/>
</dbReference>
<accession>A0A5C5X5X8</accession>
<protein>
    <submittedName>
        <fullName evidence="4">N(4)-(Beta-N-acetylglucosaminyl)-L-asparaginase</fullName>
        <ecNumber evidence="4">3.5.1.26</ecNumber>
    </submittedName>
</protein>
<keyword evidence="4" id="KW-0378">Hydrolase</keyword>
<organism evidence="4 5">
    <name type="scientific">Thalassoglobus neptunius</name>
    <dbReference type="NCBI Taxonomy" id="1938619"/>
    <lineage>
        <taxon>Bacteria</taxon>
        <taxon>Pseudomonadati</taxon>
        <taxon>Planctomycetota</taxon>
        <taxon>Planctomycetia</taxon>
        <taxon>Planctomycetales</taxon>
        <taxon>Planctomycetaceae</taxon>
        <taxon>Thalassoglobus</taxon>
    </lineage>
</organism>
<feature type="binding site" evidence="2">
    <location>
        <begin position="214"/>
        <end position="217"/>
    </location>
    <ligand>
        <name>substrate</name>
    </ligand>
</feature>
<dbReference type="RefSeq" id="WP_146508152.1">
    <property type="nucleotide sequence ID" value="NZ_SIHI01000001.1"/>
</dbReference>
<feature type="site" description="Cleavage; by autolysis" evidence="3">
    <location>
        <begin position="185"/>
        <end position="186"/>
    </location>
</feature>
<evidence type="ECO:0000256" key="3">
    <source>
        <dbReference type="PIRSR" id="PIRSR600246-3"/>
    </source>
</evidence>
<dbReference type="Pfam" id="PF01112">
    <property type="entry name" value="Asparaginase_2"/>
    <property type="match status" value="1"/>
</dbReference>
<keyword evidence="5" id="KW-1185">Reference proteome</keyword>
<reference evidence="4 5" key="1">
    <citation type="submission" date="2019-02" db="EMBL/GenBank/DDBJ databases">
        <title>Deep-cultivation of Planctomycetes and their phenomic and genomic characterization uncovers novel biology.</title>
        <authorList>
            <person name="Wiegand S."/>
            <person name="Jogler M."/>
            <person name="Boedeker C."/>
            <person name="Pinto D."/>
            <person name="Vollmers J."/>
            <person name="Rivas-Marin E."/>
            <person name="Kohn T."/>
            <person name="Peeters S.H."/>
            <person name="Heuer A."/>
            <person name="Rast P."/>
            <person name="Oberbeckmann S."/>
            <person name="Bunk B."/>
            <person name="Jeske O."/>
            <person name="Meyerdierks A."/>
            <person name="Storesund J.E."/>
            <person name="Kallscheuer N."/>
            <person name="Luecker S."/>
            <person name="Lage O.M."/>
            <person name="Pohl T."/>
            <person name="Merkel B.J."/>
            <person name="Hornburger P."/>
            <person name="Mueller R.-W."/>
            <person name="Bruemmer F."/>
            <person name="Labrenz M."/>
            <person name="Spormann A.M."/>
            <person name="Op Den Camp H."/>
            <person name="Overmann J."/>
            <person name="Amann R."/>
            <person name="Jetten M.S.M."/>
            <person name="Mascher T."/>
            <person name="Medema M.H."/>
            <person name="Devos D.P."/>
            <person name="Kaster A.-K."/>
            <person name="Ovreas L."/>
            <person name="Rohde M."/>
            <person name="Galperin M.Y."/>
            <person name="Jogler C."/>
        </authorList>
    </citation>
    <scope>NUCLEOTIDE SEQUENCE [LARGE SCALE GENOMIC DNA]</scope>
    <source>
        <strain evidence="4 5">KOR42</strain>
    </source>
</reference>
<evidence type="ECO:0000313" key="4">
    <source>
        <dbReference type="EMBL" id="TWT58039.1"/>
    </source>
</evidence>
<dbReference type="SUPFAM" id="SSF56235">
    <property type="entry name" value="N-terminal nucleophile aminohydrolases (Ntn hydrolases)"/>
    <property type="match status" value="1"/>
</dbReference>
<dbReference type="Gene3D" id="3.60.20.30">
    <property type="entry name" value="(Glycosyl)asparaginase"/>
    <property type="match status" value="1"/>
</dbReference>
<dbReference type="EMBL" id="SIHI01000001">
    <property type="protein sequence ID" value="TWT58039.1"/>
    <property type="molecule type" value="Genomic_DNA"/>
</dbReference>
<dbReference type="CDD" id="cd04513">
    <property type="entry name" value="Glycosylasparaginase"/>
    <property type="match status" value="1"/>
</dbReference>
<feature type="active site" description="Nucleophile" evidence="1">
    <location>
        <position position="186"/>
    </location>
</feature>
<comment type="caution">
    <text evidence="4">The sequence shown here is derived from an EMBL/GenBank/DDBJ whole genome shotgun (WGS) entry which is preliminary data.</text>
</comment>
<dbReference type="GO" id="GO:0003948">
    <property type="term" value="F:N4-(beta-N-acetylglucosaminyl)-L-asparaginase activity"/>
    <property type="evidence" value="ECO:0007669"/>
    <property type="project" value="UniProtKB-EC"/>
</dbReference>
<proteinExistence type="predicted"/>
<feature type="binding site" evidence="2">
    <location>
        <begin position="237"/>
        <end position="240"/>
    </location>
    <ligand>
        <name>substrate</name>
    </ligand>
</feature>
<evidence type="ECO:0000256" key="1">
    <source>
        <dbReference type="PIRSR" id="PIRSR600246-1"/>
    </source>
</evidence>
<evidence type="ECO:0000313" key="5">
    <source>
        <dbReference type="Proteomes" id="UP000317243"/>
    </source>
</evidence>
<name>A0A5C5X5X8_9PLAN</name>
<dbReference type="PANTHER" id="PTHR10188">
    <property type="entry name" value="L-ASPARAGINASE"/>
    <property type="match status" value="1"/>
</dbReference>
<dbReference type="PANTHER" id="PTHR10188:SF6">
    <property type="entry name" value="N(4)-(BETA-N-ACETYLGLUCOSAMINYL)-L-ASPARAGINASE"/>
    <property type="match status" value="1"/>
</dbReference>
<dbReference type="OrthoDB" id="9780217at2"/>